<keyword evidence="3" id="KW-0614">Plasmid</keyword>
<evidence type="ECO:0000313" key="3">
    <source>
        <dbReference type="EMBL" id="CRY84546.1"/>
    </source>
</evidence>
<sequence>MSASYAVPALLLGGPGVVFAALALSYRRDAQRFPATGERPGATTLSAAHGCLAALSFLWAVATMPLSAPLAVVAVGVGAASLTVLAVQLRAADRADRWEAALAVLSATAPLGEPEGCPAARPSSPARSQDTRRLAVLRRRQCAPARHRHSYSTD</sequence>
<organism evidence="3 4">
    <name type="scientific">Nocardia farcinica</name>
    <dbReference type="NCBI Taxonomy" id="37329"/>
    <lineage>
        <taxon>Bacteria</taxon>
        <taxon>Bacillati</taxon>
        <taxon>Actinomycetota</taxon>
        <taxon>Actinomycetes</taxon>
        <taxon>Mycobacteriales</taxon>
        <taxon>Nocardiaceae</taxon>
        <taxon>Nocardia</taxon>
    </lineage>
</organism>
<feature type="transmembrane region" description="Helical" evidence="2">
    <location>
        <begin position="45"/>
        <end position="62"/>
    </location>
</feature>
<dbReference type="Proteomes" id="UP000057820">
    <property type="component" value="Plasmid 4"/>
</dbReference>
<name>A0A0H5PQ79_NOCFR</name>
<keyword evidence="2" id="KW-0472">Membrane</keyword>
<feature type="region of interest" description="Disordered" evidence="1">
    <location>
        <begin position="114"/>
        <end position="133"/>
    </location>
</feature>
<dbReference type="EMBL" id="LN868941">
    <property type="protein sequence ID" value="CRY84546.1"/>
    <property type="molecule type" value="Genomic_DNA"/>
</dbReference>
<protein>
    <submittedName>
        <fullName evidence="3">Uncharacterized protein</fullName>
    </submittedName>
</protein>
<gene>
    <name evidence="3" type="ORF">ERS450000_06088</name>
</gene>
<feature type="transmembrane region" description="Helical" evidence="2">
    <location>
        <begin position="6"/>
        <end position="24"/>
    </location>
</feature>
<dbReference type="KEGG" id="nfr:ERS450000_06088"/>
<keyword evidence="2" id="KW-1133">Transmembrane helix</keyword>
<evidence type="ECO:0000256" key="2">
    <source>
        <dbReference type="SAM" id="Phobius"/>
    </source>
</evidence>
<accession>A0A0H5PQ79</accession>
<proteinExistence type="predicted"/>
<geneLocation type="plasmid" evidence="3">
    <name>4</name>
</geneLocation>
<evidence type="ECO:0000313" key="4">
    <source>
        <dbReference type="Proteomes" id="UP000057820"/>
    </source>
</evidence>
<evidence type="ECO:0000256" key="1">
    <source>
        <dbReference type="SAM" id="MobiDB-lite"/>
    </source>
</evidence>
<feature type="transmembrane region" description="Helical" evidence="2">
    <location>
        <begin position="68"/>
        <end position="87"/>
    </location>
</feature>
<keyword evidence="2" id="KW-0812">Transmembrane</keyword>
<dbReference type="RefSeq" id="WP_060595235.1">
    <property type="nucleotide sequence ID" value="NZ_CP031419.1"/>
</dbReference>
<dbReference type="AlphaFoldDB" id="A0A0H5PQ79"/>
<reference evidence="4" key="1">
    <citation type="submission" date="2015-03" db="EMBL/GenBank/DDBJ databases">
        <authorList>
            <consortium name="Pathogen Informatics"/>
        </authorList>
    </citation>
    <scope>NUCLEOTIDE SEQUENCE [LARGE SCALE GENOMIC DNA]</scope>
    <source>
        <strain evidence="4">NCTC11134</strain>
        <plasmid evidence="4">4</plasmid>
    </source>
</reference>